<evidence type="ECO:0000313" key="2">
    <source>
        <dbReference type="Proteomes" id="UP000061569"/>
    </source>
</evidence>
<organism evidence="1 2">
    <name type="scientific">Lysobacter enzymogenes</name>
    <dbReference type="NCBI Taxonomy" id="69"/>
    <lineage>
        <taxon>Bacteria</taxon>
        <taxon>Pseudomonadati</taxon>
        <taxon>Pseudomonadota</taxon>
        <taxon>Gammaproteobacteria</taxon>
        <taxon>Lysobacterales</taxon>
        <taxon>Lysobacteraceae</taxon>
        <taxon>Lysobacter</taxon>
    </lineage>
</organism>
<dbReference type="Proteomes" id="UP000061569">
    <property type="component" value="Chromosome"/>
</dbReference>
<dbReference type="PROSITE" id="PS51257">
    <property type="entry name" value="PROKAR_LIPOPROTEIN"/>
    <property type="match status" value="1"/>
</dbReference>
<dbReference type="STRING" id="69.GLE_0855"/>
<dbReference type="EMBL" id="CP013140">
    <property type="protein sequence ID" value="ALN56213.1"/>
    <property type="molecule type" value="Genomic_DNA"/>
</dbReference>
<dbReference type="PATRIC" id="fig|69.6.peg.844"/>
<reference evidence="1 2" key="1">
    <citation type="submission" date="2015-11" db="EMBL/GenBank/DDBJ databases">
        <title>Genome sequences of Lysobacter enzymogenes strain C3 and Lysobacter antibioticus ATCC 29479.</title>
        <authorList>
            <person name="Kobayashi D.Y."/>
        </authorList>
    </citation>
    <scope>NUCLEOTIDE SEQUENCE [LARGE SCALE GENOMIC DNA]</scope>
    <source>
        <strain evidence="1 2">C3</strain>
    </source>
</reference>
<proteinExistence type="predicted"/>
<dbReference type="AlphaFoldDB" id="A0A0S2DCG4"/>
<accession>A0A0S2DCG4</accession>
<name>A0A0S2DCG4_LYSEN</name>
<keyword evidence="1" id="KW-0449">Lipoprotein</keyword>
<gene>
    <name evidence="1" type="ORF">GLE_0855</name>
</gene>
<dbReference type="KEGG" id="lez:GLE_0855"/>
<sequence length="292" mass="31356">MKALPLLAALALCPTVALAGACENNFTSQGDPRNGAEYRTSTVVEGVGVGSALAQLRVIAQGNKYKYLNETGDARSGTLTMEYPRALGYEAFPVAFTATARDGGAELSVHTRTSRGTNFKDAESRAHLCGLLAQVKSGARGDALAASVRKAEGAGTSQVVQIAPRKLSDEIEKQIRNSLRGPGASPQIINERYKGRRYRIDGQLYTKETDTYGPRPNSHGRQVTFDIVKKGGLIRAAEVGVVAHTHTQIVCELARGQEGYADRLESGDYMTLTGTFRIYEGGQFILTGCRPD</sequence>
<protein>
    <submittedName>
        <fullName evidence="1">Lipoprotein</fullName>
    </submittedName>
</protein>
<dbReference type="OrthoDB" id="6048855at2"/>
<evidence type="ECO:0000313" key="1">
    <source>
        <dbReference type="EMBL" id="ALN56213.1"/>
    </source>
</evidence>